<accession>A0ABY7EWJ8</accession>
<proteinExistence type="predicted"/>
<sequence>MGLAFMYTDGSDLIHIIKKLETCSLLVLDPGASGENWDIVRRLFDSHSKTGTASSTKMSSVRFLLGHRFPVSKIETL</sequence>
<organism evidence="1 2">
    <name type="scientific">Mya arenaria</name>
    <name type="common">Soft-shell clam</name>
    <dbReference type="NCBI Taxonomy" id="6604"/>
    <lineage>
        <taxon>Eukaryota</taxon>
        <taxon>Metazoa</taxon>
        <taxon>Spiralia</taxon>
        <taxon>Lophotrochozoa</taxon>
        <taxon>Mollusca</taxon>
        <taxon>Bivalvia</taxon>
        <taxon>Autobranchia</taxon>
        <taxon>Heteroconchia</taxon>
        <taxon>Euheterodonta</taxon>
        <taxon>Imparidentia</taxon>
        <taxon>Neoheterodontei</taxon>
        <taxon>Myida</taxon>
        <taxon>Myoidea</taxon>
        <taxon>Myidae</taxon>
        <taxon>Mya</taxon>
    </lineage>
</organism>
<protein>
    <submittedName>
        <fullName evidence="1">Uncharacterized protein</fullName>
    </submittedName>
</protein>
<dbReference type="Proteomes" id="UP001164746">
    <property type="component" value="Chromosome 9"/>
</dbReference>
<name>A0ABY7EWJ8_MYAAR</name>
<gene>
    <name evidence="1" type="ORF">MAR_004443</name>
</gene>
<evidence type="ECO:0000313" key="2">
    <source>
        <dbReference type="Proteomes" id="UP001164746"/>
    </source>
</evidence>
<keyword evidence="2" id="KW-1185">Reference proteome</keyword>
<dbReference type="EMBL" id="CP111020">
    <property type="protein sequence ID" value="WAR14338.1"/>
    <property type="molecule type" value="Genomic_DNA"/>
</dbReference>
<reference evidence="1" key="1">
    <citation type="submission" date="2022-11" db="EMBL/GenBank/DDBJ databases">
        <title>Centuries of genome instability and evolution in soft-shell clam transmissible cancer (bioRxiv).</title>
        <authorList>
            <person name="Hart S.F.M."/>
            <person name="Yonemitsu M.A."/>
            <person name="Giersch R.M."/>
            <person name="Beal B.F."/>
            <person name="Arriagada G."/>
            <person name="Davis B.W."/>
            <person name="Ostrander E.A."/>
            <person name="Goff S.P."/>
            <person name="Metzger M.J."/>
        </authorList>
    </citation>
    <scope>NUCLEOTIDE SEQUENCE</scope>
    <source>
        <strain evidence="1">MELC-2E11</strain>
        <tissue evidence="1">Siphon/mantle</tissue>
    </source>
</reference>
<evidence type="ECO:0000313" key="1">
    <source>
        <dbReference type="EMBL" id="WAR14338.1"/>
    </source>
</evidence>